<reference evidence="6 7" key="1">
    <citation type="submission" date="2020-04" db="EMBL/GenBank/DDBJ databases">
        <authorList>
            <person name="Alioto T."/>
            <person name="Alioto T."/>
            <person name="Gomez Garrido J."/>
        </authorList>
    </citation>
    <scope>NUCLEOTIDE SEQUENCE [LARGE SCALE GENOMIC DNA]</scope>
</reference>
<dbReference type="PANTHER" id="PTHR48287:SF1">
    <property type="entry name" value="ARM REPEAT SUPERFAMILY PROTEIN"/>
    <property type="match status" value="1"/>
</dbReference>
<evidence type="ECO:0000256" key="1">
    <source>
        <dbReference type="ARBA" id="ARBA00004123"/>
    </source>
</evidence>
<evidence type="ECO:0000256" key="3">
    <source>
        <dbReference type="SAM" id="MobiDB-lite"/>
    </source>
</evidence>
<feature type="region of interest" description="Disordered" evidence="3">
    <location>
        <begin position="1146"/>
        <end position="1166"/>
    </location>
</feature>
<keyword evidence="2" id="KW-0539">Nucleus</keyword>
<evidence type="ECO:0000313" key="7">
    <source>
        <dbReference type="Proteomes" id="UP000494165"/>
    </source>
</evidence>
<dbReference type="Proteomes" id="UP000494165">
    <property type="component" value="Unassembled WGS sequence"/>
</dbReference>
<dbReference type="OrthoDB" id="2192888at2759"/>
<dbReference type="Pfam" id="PF25772">
    <property type="entry name" value="HEAT_RRP12_N"/>
    <property type="match status" value="1"/>
</dbReference>
<organism evidence="6 7">
    <name type="scientific">Cloeon dipterum</name>
    <dbReference type="NCBI Taxonomy" id="197152"/>
    <lineage>
        <taxon>Eukaryota</taxon>
        <taxon>Metazoa</taxon>
        <taxon>Ecdysozoa</taxon>
        <taxon>Arthropoda</taxon>
        <taxon>Hexapoda</taxon>
        <taxon>Insecta</taxon>
        <taxon>Pterygota</taxon>
        <taxon>Palaeoptera</taxon>
        <taxon>Ephemeroptera</taxon>
        <taxon>Pisciforma</taxon>
        <taxon>Baetidae</taxon>
        <taxon>Cloeon</taxon>
    </lineage>
</organism>
<evidence type="ECO:0000256" key="2">
    <source>
        <dbReference type="ARBA" id="ARBA00023242"/>
    </source>
</evidence>
<sequence>MKRPRVKTNTKGKRWIKGQSCVSNPEANKFRKAAKERYLPLQPGEPVPVREGQSNPPGWKGQTNTRVKEDGSVVSGSFNMSSKTFASDWSECSNKSFDNFMRGFEPTNPLHVEMLAAISGVTEYLQSKAGAVESNDEYFLCLMAALDKCSEESNYAAVLALLALLIKKVSPNILRVRFTEFSMTFGDILVKFQDKGNAVILKSLLICLSTMLKVQDVAAWKTPSTTYLFNVIISFGANVLPKVRKVAQQATAEILKFTESENGIHPAATAAGKFVLDDLINKKTRMDEISPLLYHVNLLKLIMNFLPAQEVKSIIEHLLSLTTAGNATLTKVTLHTLQVFIMSKPTSKSFPPDLNGKLVGAMFKFQPSSKDTDLMLLWLSVLSESLTHLISRKPQICLEYVPRFVKVCSGLLCLENDVTLISGSALALKVVVLECLLAKDVKLDADARRALKAATQSSLDSMEECLKFRHKATWKYAVHALQAIYQVISLENEAMLNRTLKLLAGIRQQADYVDEGDLCNEIDRAVGALVKNLGPELVLSKIPLQISGNETSLDFPSSWIIPVLKNHIEVTTLAFFHHEIIPKIEACFKKWKELEKEGNVNGAHIFHLLFVQLWSIFPSCCTGPTDFKYFKKIAQLLGNALNEDEIAIAVMSGLRKLIAISLEDSEKKQLLGGFSKNYIPILCTMYTDMNRPENNRLASLATVTEFLKISDSGKHIMFFDKAVAKLDQKLKTAMSKAAKGSEVEQTSKKQAKKNRIVENNVQDAILQLLVVLTPFQDESRLAQIINLCSHLVLSSDHSEQKRAYRIIEQICSSEHGGCKAFLEKNMNNLVELVSVADTVCKNPGRTARFRCLMLMSEHLEPQQGAIMSQMMTEGLLGCRNEKPKCRQIAFSLLVQLSKVRQRWTKESDNEALVSSVKVLLNSCQTVYPDDKVLVSASILAISALIHQQKESASPEILKLAMPAMATLAAISIREVSKAVLSFYKCVFAVYDTAELAQYITSMVTTICDMSDSCKKYLRVATKQIFERIVRKFGIQTLEGAVPDEDKVMQKRIKNLRKELERKARAKNADEPESDDEDDLEAAFSMTKKPQTIESVLAECDSDEEYEKIMDNSADKKPKKRKMMDTWIQESDDVIDFTDPVSMQRISAKRPGKPGVAPARKVEQNRGFKCAPDGRLIIEESDEEFKAPVIKKKRHDDYSDDDQDIDDLDEAAAPQKGPLAAGYVMQNSKDLSQSMEDLTLQNKYKPGGSGIHRPIPGVHTGSEYKASKAKGDIKKKGRHDPYAYIPLSGALLNKRKRAKNAGKLLNLEKAAAKGVAKGLKAKAKQRRNGASFKKSL</sequence>
<feature type="region of interest" description="Disordered" evidence="3">
    <location>
        <begin position="38"/>
        <end position="65"/>
    </location>
</feature>
<dbReference type="InterPro" id="IPR052087">
    <property type="entry name" value="RRP12"/>
</dbReference>
<proteinExistence type="predicted"/>
<feature type="compositionally biased region" description="Basic and acidic residues" evidence="3">
    <location>
        <begin position="1264"/>
        <end position="1273"/>
    </location>
</feature>
<feature type="compositionally biased region" description="Polar residues" evidence="3">
    <location>
        <begin position="52"/>
        <end position="65"/>
    </location>
</feature>
<name>A0A8S1CH82_9INSE</name>
<feature type="domain" description="RRP12 N-terminal HEAT" evidence="5">
    <location>
        <begin position="107"/>
        <end position="343"/>
    </location>
</feature>
<dbReference type="InterPro" id="IPR012978">
    <property type="entry name" value="HEAT_RRP12"/>
</dbReference>
<feature type="compositionally biased region" description="Acidic residues" evidence="3">
    <location>
        <begin position="1197"/>
        <end position="1209"/>
    </location>
</feature>
<protein>
    <recommendedName>
        <fullName evidence="8">Ribosomal RNA-processing protein 12-like conserved domain-containing protein</fullName>
    </recommendedName>
</protein>
<feature type="region of interest" description="Disordered" evidence="3">
    <location>
        <begin position="1240"/>
        <end position="1277"/>
    </location>
</feature>
<feature type="region of interest" description="Disordered" evidence="3">
    <location>
        <begin position="1189"/>
        <end position="1219"/>
    </location>
</feature>
<accession>A0A8S1CH82</accession>
<dbReference type="Pfam" id="PF08161">
    <property type="entry name" value="RRP12_HEAT"/>
    <property type="match status" value="1"/>
</dbReference>
<dbReference type="PANTHER" id="PTHR48287">
    <property type="entry name" value="ARM REPEAT SUPERFAMILY PROTEIN"/>
    <property type="match status" value="1"/>
</dbReference>
<evidence type="ECO:0000259" key="5">
    <source>
        <dbReference type="Pfam" id="PF25772"/>
    </source>
</evidence>
<evidence type="ECO:0008006" key="8">
    <source>
        <dbReference type="Google" id="ProtNLM"/>
    </source>
</evidence>
<evidence type="ECO:0000313" key="6">
    <source>
        <dbReference type="EMBL" id="CAB3369668.1"/>
    </source>
</evidence>
<dbReference type="InterPro" id="IPR057860">
    <property type="entry name" value="HEAT_RRP12_N"/>
</dbReference>
<feature type="domain" description="RRP12 HEAT" evidence="4">
    <location>
        <begin position="424"/>
        <end position="687"/>
    </location>
</feature>
<dbReference type="EMBL" id="CADEPI010000046">
    <property type="protein sequence ID" value="CAB3369668.1"/>
    <property type="molecule type" value="Genomic_DNA"/>
</dbReference>
<keyword evidence="7" id="KW-1185">Reference proteome</keyword>
<dbReference type="GO" id="GO:0005634">
    <property type="term" value="C:nucleus"/>
    <property type="evidence" value="ECO:0007669"/>
    <property type="project" value="UniProtKB-SubCell"/>
</dbReference>
<comment type="caution">
    <text evidence="6">The sequence shown here is derived from an EMBL/GenBank/DDBJ whole genome shotgun (WGS) entry which is preliminary data.</text>
</comment>
<dbReference type="InterPro" id="IPR016024">
    <property type="entry name" value="ARM-type_fold"/>
</dbReference>
<comment type="subcellular location">
    <subcellularLocation>
        <location evidence="1">Nucleus</location>
    </subcellularLocation>
</comment>
<evidence type="ECO:0000259" key="4">
    <source>
        <dbReference type="Pfam" id="PF08161"/>
    </source>
</evidence>
<dbReference type="SUPFAM" id="SSF48371">
    <property type="entry name" value="ARM repeat"/>
    <property type="match status" value="2"/>
</dbReference>
<gene>
    <name evidence="6" type="ORF">CLODIP_2_CD02635</name>
</gene>